<comment type="catalytic activity">
    <reaction evidence="1 9">
        <text>1-(2-carboxyphenylamino)-1-deoxy-D-ribulose 5-phosphate + H(+) = (1S,2R)-1-C-(indol-3-yl)glycerol 3-phosphate + CO2 + H2O</text>
        <dbReference type="Rhea" id="RHEA:23476"/>
        <dbReference type="ChEBI" id="CHEBI:15377"/>
        <dbReference type="ChEBI" id="CHEBI:15378"/>
        <dbReference type="ChEBI" id="CHEBI:16526"/>
        <dbReference type="ChEBI" id="CHEBI:58613"/>
        <dbReference type="ChEBI" id="CHEBI:58866"/>
        <dbReference type="EC" id="4.1.1.48"/>
    </reaction>
</comment>
<keyword evidence="8 9" id="KW-0456">Lyase</keyword>
<dbReference type="GO" id="GO:0004640">
    <property type="term" value="F:phosphoribosylanthranilate isomerase activity"/>
    <property type="evidence" value="ECO:0007669"/>
    <property type="project" value="TreeGrafter"/>
</dbReference>
<dbReference type="InterPro" id="IPR001468">
    <property type="entry name" value="Indole-3-GlycerolPSynthase_CS"/>
</dbReference>
<evidence type="ECO:0000256" key="9">
    <source>
        <dbReference type="HAMAP-Rule" id="MF_00134"/>
    </source>
</evidence>
<dbReference type="HAMAP" id="MF_00134_B">
    <property type="entry name" value="IGPS_B"/>
    <property type="match status" value="1"/>
</dbReference>
<evidence type="ECO:0000256" key="4">
    <source>
        <dbReference type="ARBA" id="ARBA00022605"/>
    </source>
</evidence>
<keyword evidence="6 9" id="KW-0822">Tryptophan biosynthesis</keyword>
<evidence type="ECO:0000256" key="2">
    <source>
        <dbReference type="ARBA" id="ARBA00004696"/>
    </source>
</evidence>
<dbReference type="NCBIfam" id="NF001377">
    <property type="entry name" value="PRK00278.2-4"/>
    <property type="match status" value="1"/>
</dbReference>
<evidence type="ECO:0000256" key="7">
    <source>
        <dbReference type="ARBA" id="ARBA00023141"/>
    </source>
</evidence>
<evidence type="ECO:0000256" key="8">
    <source>
        <dbReference type="ARBA" id="ARBA00023239"/>
    </source>
</evidence>
<evidence type="ECO:0000259" key="10">
    <source>
        <dbReference type="Pfam" id="PF00218"/>
    </source>
</evidence>
<dbReference type="KEGG" id="pbv:AR543_16500"/>
<dbReference type="GO" id="GO:0004425">
    <property type="term" value="F:indole-3-glycerol-phosphate synthase activity"/>
    <property type="evidence" value="ECO:0007669"/>
    <property type="project" value="UniProtKB-UniRule"/>
</dbReference>
<name>A0A172ZIN2_9BACL</name>
<feature type="domain" description="Indole-3-glycerol phosphate synthase" evidence="10">
    <location>
        <begin position="3"/>
        <end position="261"/>
    </location>
</feature>
<dbReference type="GO" id="GO:0000162">
    <property type="term" value="P:L-tryptophan biosynthetic process"/>
    <property type="evidence" value="ECO:0007669"/>
    <property type="project" value="UniProtKB-UniRule"/>
</dbReference>
<dbReference type="InterPro" id="IPR013798">
    <property type="entry name" value="Indole-3-glycerol_P_synth_dom"/>
</dbReference>
<evidence type="ECO:0000256" key="3">
    <source>
        <dbReference type="ARBA" id="ARBA00008737"/>
    </source>
</evidence>
<dbReference type="STRING" id="1616788.AR543_16500"/>
<keyword evidence="12" id="KW-1185">Reference proteome</keyword>
<dbReference type="Pfam" id="PF00218">
    <property type="entry name" value="IGPS"/>
    <property type="match status" value="1"/>
</dbReference>
<dbReference type="UniPathway" id="UPA00035">
    <property type="reaction ID" value="UER00043"/>
</dbReference>
<dbReference type="Gene3D" id="3.20.20.70">
    <property type="entry name" value="Aldolase class I"/>
    <property type="match status" value="1"/>
</dbReference>
<dbReference type="PANTHER" id="PTHR22854">
    <property type="entry name" value="TRYPTOPHAN BIOSYNTHESIS PROTEIN"/>
    <property type="match status" value="1"/>
</dbReference>
<dbReference type="InterPro" id="IPR045186">
    <property type="entry name" value="Indole-3-glycerol_P_synth"/>
</dbReference>
<dbReference type="AlphaFoldDB" id="A0A172ZIN2"/>
<proteinExistence type="inferred from homology"/>
<dbReference type="SUPFAM" id="SSF51366">
    <property type="entry name" value="Ribulose-phoshate binding barrel"/>
    <property type="match status" value="1"/>
</dbReference>
<evidence type="ECO:0000313" key="12">
    <source>
        <dbReference type="Proteomes" id="UP000078148"/>
    </source>
</evidence>
<evidence type="ECO:0000313" key="11">
    <source>
        <dbReference type="EMBL" id="ANF97448.1"/>
    </source>
</evidence>
<accession>A0A172ZIN2</accession>
<dbReference type="OrthoDB" id="9804217at2"/>
<comment type="similarity">
    <text evidence="3 9">Belongs to the TrpC family.</text>
</comment>
<reference evidence="12" key="1">
    <citation type="submission" date="2015-10" db="EMBL/GenBank/DDBJ databases">
        <title>Genome of Paenibacillus bovis sp. nov.</title>
        <authorList>
            <person name="Wu Z."/>
            <person name="Gao C."/>
            <person name="Liu Z."/>
            <person name="Zheng H."/>
        </authorList>
    </citation>
    <scope>NUCLEOTIDE SEQUENCE [LARGE SCALE GENOMIC DNA]</scope>
    <source>
        <strain evidence="12">BD3526</strain>
    </source>
</reference>
<organism evidence="11 12">
    <name type="scientific">Paenibacillus bovis</name>
    <dbReference type="NCBI Taxonomy" id="1616788"/>
    <lineage>
        <taxon>Bacteria</taxon>
        <taxon>Bacillati</taxon>
        <taxon>Bacillota</taxon>
        <taxon>Bacilli</taxon>
        <taxon>Bacillales</taxon>
        <taxon>Paenibacillaceae</taxon>
        <taxon>Paenibacillus</taxon>
    </lineage>
</organism>
<keyword evidence="4 9" id="KW-0028">Amino-acid biosynthesis</keyword>
<keyword evidence="5 9" id="KW-0210">Decarboxylase</keyword>
<dbReference type="EC" id="4.1.1.48" evidence="9"/>
<sequence>MYLDRIVVTKQGEVEQLASRFSLADAERRIADMPATRGFRHALTSDANRNVGLIAEVKKASPSKGLIRPDFDPVNIARAYEQAGADCISVLTDVQYFQGNDRYLTEIHEAIQLPLLRKDFIIDERQIYEARLIGADAILLIAAILTPAQIRDYLAVAVSLGLDVLIEVHDRHELEIVLAAPGATEHGLIGVNNRDLKTFETSLSTTAELIRLLPEGVPLISESGIMSPDDIRYVAEAGAAGVLVGEYFMRQEDIAQAVRTLMEPVQFRKNHQAATEASHE</sequence>
<dbReference type="RefSeq" id="WP_060535557.1">
    <property type="nucleotide sequence ID" value="NZ_CP013023.1"/>
</dbReference>
<dbReference type="CDD" id="cd00331">
    <property type="entry name" value="IGPS"/>
    <property type="match status" value="1"/>
</dbReference>
<protein>
    <recommendedName>
        <fullName evidence="9">Indole-3-glycerol phosphate synthase</fullName>
        <shortName evidence="9">IGPS</shortName>
        <ecNumber evidence="9">4.1.1.48</ecNumber>
    </recommendedName>
</protein>
<reference evidence="11 12" key="2">
    <citation type="journal article" date="2016" name="Int. J. Syst. Evol. Microbiol.">
        <title>Paenibacillus bovis sp. nov., isolated from raw yak (Bos grunniens) milk.</title>
        <authorList>
            <person name="Gao C."/>
            <person name="Han J."/>
            <person name="Liu Z."/>
            <person name="Xu X."/>
            <person name="Hang F."/>
            <person name="Wu Z."/>
        </authorList>
    </citation>
    <scope>NUCLEOTIDE SEQUENCE [LARGE SCALE GENOMIC DNA]</scope>
    <source>
        <strain evidence="11 12">BD3526</strain>
    </source>
</reference>
<dbReference type="PANTHER" id="PTHR22854:SF2">
    <property type="entry name" value="INDOLE-3-GLYCEROL-PHOSPHATE SYNTHASE"/>
    <property type="match status" value="1"/>
</dbReference>
<evidence type="ECO:0000256" key="6">
    <source>
        <dbReference type="ARBA" id="ARBA00022822"/>
    </source>
</evidence>
<dbReference type="EMBL" id="CP013023">
    <property type="protein sequence ID" value="ANF97448.1"/>
    <property type="molecule type" value="Genomic_DNA"/>
</dbReference>
<keyword evidence="7 9" id="KW-0057">Aromatic amino acid biosynthesis</keyword>
<gene>
    <name evidence="9" type="primary">trpC</name>
    <name evidence="11" type="ORF">AR543_16500</name>
</gene>
<evidence type="ECO:0000256" key="5">
    <source>
        <dbReference type="ARBA" id="ARBA00022793"/>
    </source>
</evidence>
<dbReference type="InterPro" id="IPR013785">
    <property type="entry name" value="Aldolase_TIM"/>
</dbReference>
<evidence type="ECO:0000256" key="1">
    <source>
        <dbReference type="ARBA" id="ARBA00001633"/>
    </source>
</evidence>
<dbReference type="InterPro" id="IPR011060">
    <property type="entry name" value="RibuloseP-bd_barrel"/>
</dbReference>
<dbReference type="Proteomes" id="UP000078148">
    <property type="component" value="Chromosome"/>
</dbReference>
<dbReference type="FunFam" id="3.20.20.70:FF:000024">
    <property type="entry name" value="Indole-3-glycerol phosphate synthase"/>
    <property type="match status" value="1"/>
</dbReference>
<comment type="pathway">
    <text evidence="2 9">Amino-acid biosynthesis; L-tryptophan biosynthesis; L-tryptophan from chorismate: step 4/5.</text>
</comment>
<dbReference type="PROSITE" id="PS00614">
    <property type="entry name" value="IGPS"/>
    <property type="match status" value="1"/>
</dbReference>